<evidence type="ECO:0000256" key="1">
    <source>
        <dbReference type="SAM" id="MobiDB-lite"/>
    </source>
</evidence>
<dbReference type="RefSeq" id="WP_188631541.1">
    <property type="nucleotide sequence ID" value="NZ_BMNQ01000004.1"/>
</dbReference>
<reference evidence="2" key="1">
    <citation type="journal article" date="2014" name="Int. J. Syst. Evol. Microbiol.">
        <title>Complete genome sequence of Corynebacterium casei LMG S-19264T (=DSM 44701T), isolated from a smear-ripened cheese.</title>
        <authorList>
            <consortium name="US DOE Joint Genome Institute (JGI-PGF)"/>
            <person name="Walter F."/>
            <person name="Albersmeier A."/>
            <person name="Kalinowski J."/>
            <person name="Ruckert C."/>
        </authorList>
    </citation>
    <scope>NUCLEOTIDE SEQUENCE</scope>
    <source>
        <strain evidence="2">JCM 12580</strain>
    </source>
</reference>
<dbReference type="Proteomes" id="UP000658382">
    <property type="component" value="Unassembled WGS sequence"/>
</dbReference>
<evidence type="ECO:0000313" key="3">
    <source>
        <dbReference type="Proteomes" id="UP000658382"/>
    </source>
</evidence>
<protein>
    <submittedName>
        <fullName evidence="2">Uncharacterized protein</fullName>
    </submittedName>
</protein>
<feature type="region of interest" description="Disordered" evidence="1">
    <location>
        <begin position="76"/>
        <end position="104"/>
    </location>
</feature>
<reference evidence="2" key="2">
    <citation type="submission" date="2020-09" db="EMBL/GenBank/DDBJ databases">
        <authorList>
            <person name="Sun Q."/>
            <person name="Ohkuma M."/>
        </authorList>
    </citation>
    <scope>NUCLEOTIDE SEQUENCE</scope>
    <source>
        <strain evidence="2">JCM 12580</strain>
    </source>
</reference>
<organism evidence="2 3">
    <name type="scientific">Lentibacillus kapialis</name>
    <dbReference type="NCBI Taxonomy" id="340214"/>
    <lineage>
        <taxon>Bacteria</taxon>
        <taxon>Bacillati</taxon>
        <taxon>Bacillota</taxon>
        <taxon>Bacilli</taxon>
        <taxon>Bacillales</taxon>
        <taxon>Bacillaceae</taxon>
        <taxon>Lentibacillus</taxon>
    </lineage>
</organism>
<comment type="caution">
    <text evidence="2">The sequence shown here is derived from an EMBL/GenBank/DDBJ whole genome shotgun (WGS) entry which is preliminary data.</text>
</comment>
<dbReference type="EMBL" id="BMNQ01000004">
    <property type="protein sequence ID" value="GGJ85952.1"/>
    <property type="molecule type" value="Genomic_DNA"/>
</dbReference>
<sequence>MRDAEMMTLTEFHYKRYAQDYKEVDELYNMHLSAFLNRNASATENKGTEKKPREEYVFKDFKDFFDYEKALREVSEGFTRQEEKKPESKSLSPAELAAKRNRKG</sequence>
<accession>A0A917PNH3</accession>
<feature type="compositionally biased region" description="Basic and acidic residues" evidence="1">
    <location>
        <begin position="76"/>
        <end position="88"/>
    </location>
</feature>
<proteinExistence type="predicted"/>
<gene>
    <name evidence="2" type="ORF">GCM10007063_05530</name>
</gene>
<evidence type="ECO:0000313" key="2">
    <source>
        <dbReference type="EMBL" id="GGJ85952.1"/>
    </source>
</evidence>
<name>A0A917PNH3_9BACI</name>
<keyword evidence="3" id="KW-1185">Reference proteome</keyword>
<dbReference type="AlphaFoldDB" id="A0A917PNH3"/>